<comment type="similarity">
    <text evidence="1">Belongs to the TBCC family.</text>
</comment>
<comment type="caution">
    <text evidence="4">The sequence shown here is derived from an EMBL/GenBank/DDBJ whole genome shotgun (WGS) entry which is preliminary data.</text>
</comment>
<reference evidence="4 5" key="1">
    <citation type="submission" date="2017-03" db="EMBL/GenBank/DDBJ databases">
        <title>Genome Survey of Euroglyphus maynei.</title>
        <authorList>
            <person name="Arlian L.G."/>
            <person name="Morgan M.S."/>
            <person name="Rider S.D."/>
        </authorList>
    </citation>
    <scope>NUCLEOTIDE SEQUENCE [LARGE SCALE GENOMIC DNA]</scope>
    <source>
        <strain evidence="4">Arlian Lab</strain>
        <tissue evidence="4">Whole body</tissue>
    </source>
</reference>
<dbReference type="PROSITE" id="PS51329">
    <property type="entry name" value="C_CAP_COFACTOR_C"/>
    <property type="match status" value="1"/>
</dbReference>
<gene>
    <name evidence="4" type="ORF">BLA29_001969</name>
</gene>
<organism evidence="4 5">
    <name type="scientific">Euroglyphus maynei</name>
    <name type="common">Mayne's house dust mite</name>
    <dbReference type="NCBI Taxonomy" id="6958"/>
    <lineage>
        <taxon>Eukaryota</taxon>
        <taxon>Metazoa</taxon>
        <taxon>Ecdysozoa</taxon>
        <taxon>Arthropoda</taxon>
        <taxon>Chelicerata</taxon>
        <taxon>Arachnida</taxon>
        <taxon>Acari</taxon>
        <taxon>Acariformes</taxon>
        <taxon>Sarcoptiformes</taxon>
        <taxon>Astigmata</taxon>
        <taxon>Psoroptidia</taxon>
        <taxon>Analgoidea</taxon>
        <taxon>Pyroglyphidae</taxon>
        <taxon>Pyroglyphinae</taxon>
        <taxon>Euroglyphus</taxon>
    </lineage>
</organism>
<dbReference type="InterPro" id="IPR012945">
    <property type="entry name" value="Tubulin-bd_cofactor_C_dom"/>
</dbReference>
<dbReference type="InterPro" id="IPR016098">
    <property type="entry name" value="CAP/MinC_C"/>
</dbReference>
<dbReference type="GO" id="GO:0005737">
    <property type="term" value="C:cytoplasm"/>
    <property type="evidence" value="ECO:0007669"/>
    <property type="project" value="TreeGrafter"/>
</dbReference>
<dbReference type="EMBL" id="MUJZ01035995">
    <property type="protein sequence ID" value="OTF76741.1"/>
    <property type="molecule type" value="Genomic_DNA"/>
</dbReference>
<dbReference type="Gene3D" id="2.160.20.70">
    <property type="match status" value="1"/>
</dbReference>
<keyword evidence="5" id="KW-1185">Reference proteome</keyword>
<protein>
    <submittedName>
        <fullName evidence="4">Tubulin-specific chaperone C-like protein</fullName>
    </submittedName>
</protein>
<dbReference type="InterPro" id="IPR006599">
    <property type="entry name" value="CARP_motif"/>
</dbReference>
<evidence type="ECO:0000256" key="1">
    <source>
        <dbReference type="ARBA" id="ARBA00008848"/>
    </source>
</evidence>
<dbReference type="GO" id="GO:0007023">
    <property type="term" value="P:post-chaperonin tubulin folding pathway"/>
    <property type="evidence" value="ECO:0007669"/>
    <property type="project" value="InterPro"/>
</dbReference>
<evidence type="ECO:0000259" key="3">
    <source>
        <dbReference type="PROSITE" id="PS51329"/>
    </source>
</evidence>
<dbReference type="InterPro" id="IPR027684">
    <property type="entry name" value="TBCC"/>
</dbReference>
<dbReference type="AlphaFoldDB" id="A0A1Y3B7C2"/>
<evidence type="ECO:0000256" key="2">
    <source>
        <dbReference type="ARBA" id="ARBA00023186"/>
    </source>
</evidence>
<name>A0A1Y3B7C2_EURMA</name>
<dbReference type="PANTHER" id="PTHR15139">
    <property type="entry name" value="TUBULIN FOLDING COFACTOR C"/>
    <property type="match status" value="1"/>
</dbReference>
<dbReference type="GO" id="GO:0007021">
    <property type="term" value="P:tubulin complex assembly"/>
    <property type="evidence" value="ECO:0007669"/>
    <property type="project" value="TreeGrafter"/>
</dbReference>
<dbReference type="PANTHER" id="PTHR15139:SF0">
    <property type="entry name" value="TUBULIN-SPECIFIC CHAPERONE C"/>
    <property type="match status" value="1"/>
</dbReference>
<accession>A0A1Y3B7C2</accession>
<dbReference type="InterPro" id="IPR017901">
    <property type="entry name" value="C-CAP_CF_C-like"/>
</dbReference>
<dbReference type="OrthoDB" id="194775at2759"/>
<evidence type="ECO:0000313" key="5">
    <source>
        <dbReference type="Proteomes" id="UP000194236"/>
    </source>
</evidence>
<keyword evidence="2" id="KW-0143">Chaperone</keyword>
<evidence type="ECO:0000313" key="4">
    <source>
        <dbReference type="EMBL" id="OTF76741.1"/>
    </source>
</evidence>
<dbReference type="SMART" id="SM00673">
    <property type="entry name" value="CARP"/>
    <property type="match status" value="2"/>
</dbReference>
<proteinExistence type="inferred from homology"/>
<dbReference type="Proteomes" id="UP000194236">
    <property type="component" value="Unassembled WGS sequence"/>
</dbReference>
<dbReference type="Pfam" id="PF07986">
    <property type="entry name" value="TBCC"/>
    <property type="match status" value="1"/>
</dbReference>
<feature type="domain" description="C-CAP/cofactor C-like" evidence="3">
    <location>
        <begin position="45"/>
        <end position="169"/>
    </location>
</feature>
<sequence length="198" mass="23393">MDRMNIVDHVRREKTSLLDELNSLCDDQNRSLRIDEIFMKIEEIKKLVHQYAPTMIAYDIQTEGKDIVIDTLNNCQVRIYGVPSSLRLISLTNCRIYTGPIQTSAYVEKCDECRFEIIAQQIRIHDTKKCDFYLHVKSRIIIENSFGLRFAPYQWSYERLDDDFQRANIDRNVNNYKCIDDFDCVQNPSPNWSLIPLE</sequence>